<name>A0A3M6Q098_9BURK</name>
<evidence type="ECO:0000259" key="1">
    <source>
        <dbReference type="Pfam" id="PF00188"/>
    </source>
</evidence>
<proteinExistence type="predicted"/>
<sequence>MSRDTLSLLLTSGGDMPFTLPPRQHAAWAGTCARRVVHGFCTSALAVAASQALAQAPLLPDFAEPSLGAPPQAQHATGQAPQAGVAKSALTGFSVNIRSREAVRNFHNAIYSASENIAAGWTGSAAGCVAGQVSAAYQDATLRRINYFRAMAGVPATVTLDATYTRKAQQAALIMLANNALSHKPPSSWRCHTSEGEEAAGRSNLSLGMAGATSVTGQMEDEGDTNLAVGHRRWLLYPPTKVMGAGHAVNDSTSVSVVWVLDGPHSTRPTVRDDFVSWPPPGYVPQTLVFPRWSFSYPDADFSQARVEMRSGGHNISLRLEPYQAFMGDNTLVWVPNARPNAASADVSYEVQVRNVRIQGVARDFHYTVTAINPDRYGADTVLPALTAQGGGAYAITPVPGATGYQWAAFSLRDFTQTEGAEAGMGLLQPNVSGYSPRDTRVKASGSASFHLAHPIPQRLQMLTFTPQFYVQPGAQLQFASQLGWATPTQRALVQVSLDGKSWQTIHSQAGSGGAGEQSFQRKTVSLSAFAHKSIQLRFAYEHQSGAYYPQSDVGVGWYIDDIQLTNVAQRSDQALQNTNAPSFRHQPTGSERQFLVARALMHGYPLEWGPALEVKSNGGPGPLPPGLDPNDPAVQDAQKLYLSFYQRPSDPAGLIYWAKTIKREGLSTPMLQGFANSEESKRLYGDINHNTIGNVLDKIYQALFGVLPDAAGKAYYVNEFRQGRMTAASITLNVLNGAQNADAQAVRNKLEAAKLFTLVIDPELDEKNPQARYAGPADEVAARAWLAREATSVKRVTAAQARQFVRETIADPGDPIKSP</sequence>
<accession>A0A3M6Q098</accession>
<dbReference type="EMBL" id="RDQM01000013">
    <property type="protein sequence ID" value="RMW96144.1"/>
    <property type="molecule type" value="Genomic_DNA"/>
</dbReference>
<dbReference type="InterPro" id="IPR035940">
    <property type="entry name" value="CAP_sf"/>
</dbReference>
<dbReference type="Pfam" id="PF00188">
    <property type="entry name" value="CAP"/>
    <property type="match status" value="1"/>
</dbReference>
<dbReference type="CDD" id="cd05379">
    <property type="entry name" value="CAP_bacterial"/>
    <property type="match status" value="1"/>
</dbReference>
<dbReference type="AlphaFoldDB" id="A0A3M6Q098"/>
<reference evidence="2 3" key="1">
    <citation type="submission" date="2018-10" db="EMBL/GenBank/DDBJ databases">
        <title>Comamonadaceae CDC group NO-1 genome sequencing and assembly.</title>
        <authorList>
            <person name="Bernier A.-M."/>
            <person name="Bernard K."/>
        </authorList>
    </citation>
    <scope>NUCLEOTIDE SEQUENCE [LARGE SCALE GENOMIC DNA]</scope>
    <source>
        <strain evidence="2 3">NML970147</strain>
    </source>
</reference>
<dbReference type="Gene3D" id="2.60.120.260">
    <property type="entry name" value="Galactose-binding domain-like"/>
    <property type="match status" value="1"/>
</dbReference>
<protein>
    <submittedName>
        <fullName evidence="2">DUF4214 domain-containing protein</fullName>
    </submittedName>
</protein>
<dbReference type="SUPFAM" id="SSF55797">
    <property type="entry name" value="PR-1-like"/>
    <property type="match status" value="1"/>
</dbReference>
<dbReference type="Gene3D" id="3.40.33.10">
    <property type="entry name" value="CAP"/>
    <property type="match status" value="1"/>
</dbReference>
<organism evidence="2 3">
    <name type="scientific">Allofranklinella schreckenbergeri</name>
    <dbReference type="NCBI Taxonomy" id="1076744"/>
    <lineage>
        <taxon>Bacteria</taxon>
        <taxon>Pseudomonadati</taxon>
        <taxon>Pseudomonadota</taxon>
        <taxon>Betaproteobacteria</taxon>
        <taxon>Burkholderiales</taxon>
        <taxon>Comamonadaceae</taxon>
        <taxon>Allofranklinella</taxon>
    </lineage>
</organism>
<gene>
    <name evidence="2" type="ORF">EBQ26_10325</name>
</gene>
<dbReference type="RefSeq" id="WP_122238937.1">
    <property type="nucleotide sequence ID" value="NZ_RDQM01000013.1"/>
</dbReference>
<dbReference type="Proteomes" id="UP000267521">
    <property type="component" value="Unassembled WGS sequence"/>
</dbReference>
<evidence type="ECO:0000313" key="2">
    <source>
        <dbReference type="EMBL" id="RMW96144.1"/>
    </source>
</evidence>
<feature type="domain" description="SCP" evidence="1">
    <location>
        <begin position="142"/>
        <end position="261"/>
    </location>
</feature>
<evidence type="ECO:0000313" key="3">
    <source>
        <dbReference type="Proteomes" id="UP000267521"/>
    </source>
</evidence>
<comment type="caution">
    <text evidence="2">The sequence shown here is derived from an EMBL/GenBank/DDBJ whole genome shotgun (WGS) entry which is preliminary data.</text>
</comment>
<dbReference type="InterPro" id="IPR014044">
    <property type="entry name" value="CAP_dom"/>
</dbReference>